<accession>A0ABU6WEC9</accession>
<organism evidence="1 2">
    <name type="scientific">Stylosanthes scabra</name>
    <dbReference type="NCBI Taxonomy" id="79078"/>
    <lineage>
        <taxon>Eukaryota</taxon>
        <taxon>Viridiplantae</taxon>
        <taxon>Streptophyta</taxon>
        <taxon>Embryophyta</taxon>
        <taxon>Tracheophyta</taxon>
        <taxon>Spermatophyta</taxon>
        <taxon>Magnoliopsida</taxon>
        <taxon>eudicotyledons</taxon>
        <taxon>Gunneridae</taxon>
        <taxon>Pentapetalae</taxon>
        <taxon>rosids</taxon>
        <taxon>fabids</taxon>
        <taxon>Fabales</taxon>
        <taxon>Fabaceae</taxon>
        <taxon>Papilionoideae</taxon>
        <taxon>50 kb inversion clade</taxon>
        <taxon>dalbergioids sensu lato</taxon>
        <taxon>Dalbergieae</taxon>
        <taxon>Pterocarpus clade</taxon>
        <taxon>Stylosanthes</taxon>
    </lineage>
</organism>
<gene>
    <name evidence="1" type="ORF">PIB30_039162</name>
</gene>
<keyword evidence="2" id="KW-1185">Reference proteome</keyword>
<evidence type="ECO:0000313" key="2">
    <source>
        <dbReference type="Proteomes" id="UP001341840"/>
    </source>
</evidence>
<protein>
    <submittedName>
        <fullName evidence="1">Uncharacterized protein</fullName>
    </submittedName>
</protein>
<sequence>MGDLTHYLVLSLVTMPIYYDYHGDSKDSSISSWDHIQIRLKCLLPTYEPILCDSTVVSSFLSDQKQMQIGTDFEHTYGRIIATMNEFIQEEEVDPEIQTHLQINKTRYAAMEQPHQALENKKIKIRNP</sequence>
<dbReference type="Proteomes" id="UP001341840">
    <property type="component" value="Unassembled WGS sequence"/>
</dbReference>
<comment type="caution">
    <text evidence="1">The sequence shown here is derived from an EMBL/GenBank/DDBJ whole genome shotgun (WGS) entry which is preliminary data.</text>
</comment>
<reference evidence="1 2" key="1">
    <citation type="journal article" date="2023" name="Plants (Basel)">
        <title>Bridging the Gap: Combining Genomics and Transcriptomics Approaches to Understand Stylosanthes scabra, an Orphan Legume from the Brazilian Caatinga.</title>
        <authorList>
            <person name="Ferreira-Neto J.R.C."/>
            <person name="da Silva M.D."/>
            <person name="Binneck E."/>
            <person name="de Melo N.F."/>
            <person name="da Silva R.H."/>
            <person name="de Melo A.L.T.M."/>
            <person name="Pandolfi V."/>
            <person name="Bustamante F.O."/>
            <person name="Brasileiro-Vidal A.C."/>
            <person name="Benko-Iseppon A.M."/>
        </authorList>
    </citation>
    <scope>NUCLEOTIDE SEQUENCE [LARGE SCALE GENOMIC DNA]</scope>
    <source>
        <tissue evidence="1">Leaves</tissue>
    </source>
</reference>
<proteinExistence type="predicted"/>
<evidence type="ECO:0000313" key="1">
    <source>
        <dbReference type="EMBL" id="MED6183582.1"/>
    </source>
</evidence>
<dbReference type="EMBL" id="JASCZI010181448">
    <property type="protein sequence ID" value="MED6183582.1"/>
    <property type="molecule type" value="Genomic_DNA"/>
</dbReference>
<name>A0ABU6WEC9_9FABA</name>